<dbReference type="EMBL" id="VNHM01000014">
    <property type="protein sequence ID" value="TYO94539.1"/>
    <property type="molecule type" value="Genomic_DNA"/>
</dbReference>
<organism evidence="3 4">
    <name type="scientific">Desulfallas thermosapovorans DSM 6562</name>
    <dbReference type="NCBI Taxonomy" id="1121431"/>
    <lineage>
        <taxon>Bacteria</taxon>
        <taxon>Bacillati</taxon>
        <taxon>Bacillota</taxon>
        <taxon>Clostridia</taxon>
        <taxon>Eubacteriales</taxon>
        <taxon>Desulfallaceae</taxon>
        <taxon>Desulfallas</taxon>
    </lineage>
</organism>
<dbReference type="GO" id="GO:0005829">
    <property type="term" value="C:cytosol"/>
    <property type="evidence" value="ECO:0007669"/>
    <property type="project" value="TreeGrafter"/>
</dbReference>
<dbReference type="Gene3D" id="1.10.260.40">
    <property type="entry name" value="lambda repressor-like DNA-binding domains"/>
    <property type="match status" value="1"/>
</dbReference>
<protein>
    <submittedName>
        <fullName evidence="3">Helix-turn-helix protein</fullName>
    </submittedName>
</protein>
<evidence type="ECO:0000256" key="1">
    <source>
        <dbReference type="ARBA" id="ARBA00023125"/>
    </source>
</evidence>
<feature type="domain" description="HTH cro/C1-type" evidence="2">
    <location>
        <begin position="9"/>
        <end position="63"/>
    </location>
</feature>
<dbReference type="InterPro" id="IPR050807">
    <property type="entry name" value="TransReg_Diox_bact_type"/>
</dbReference>
<dbReference type="PANTHER" id="PTHR46797">
    <property type="entry name" value="HTH-TYPE TRANSCRIPTIONAL REGULATOR"/>
    <property type="match status" value="1"/>
</dbReference>
<reference evidence="3 4" key="1">
    <citation type="submission" date="2019-07" db="EMBL/GenBank/DDBJ databases">
        <title>Genomic Encyclopedia of Type Strains, Phase I: the one thousand microbial genomes (KMG-I) project.</title>
        <authorList>
            <person name="Kyrpides N."/>
        </authorList>
    </citation>
    <scope>NUCLEOTIDE SEQUENCE [LARGE SCALE GENOMIC DNA]</scope>
    <source>
        <strain evidence="3 4">DSM 6562</strain>
    </source>
</reference>
<dbReference type="SUPFAM" id="SSF47413">
    <property type="entry name" value="lambda repressor-like DNA-binding domains"/>
    <property type="match status" value="1"/>
</dbReference>
<accession>A0A5S4ZNX4</accession>
<dbReference type="InterPro" id="IPR001387">
    <property type="entry name" value="Cro/C1-type_HTH"/>
</dbReference>
<evidence type="ECO:0000313" key="4">
    <source>
        <dbReference type="Proteomes" id="UP000323166"/>
    </source>
</evidence>
<dbReference type="Pfam" id="PF13560">
    <property type="entry name" value="HTH_31"/>
    <property type="match status" value="1"/>
</dbReference>
<dbReference type="PROSITE" id="PS50943">
    <property type="entry name" value="HTH_CROC1"/>
    <property type="match status" value="1"/>
</dbReference>
<keyword evidence="4" id="KW-1185">Reference proteome</keyword>
<dbReference type="GO" id="GO:0003700">
    <property type="term" value="F:DNA-binding transcription factor activity"/>
    <property type="evidence" value="ECO:0007669"/>
    <property type="project" value="TreeGrafter"/>
</dbReference>
<dbReference type="GO" id="GO:0003677">
    <property type="term" value="F:DNA binding"/>
    <property type="evidence" value="ECO:0007669"/>
    <property type="project" value="UniProtKB-KW"/>
</dbReference>
<dbReference type="SMART" id="SM00530">
    <property type="entry name" value="HTH_XRE"/>
    <property type="match status" value="1"/>
</dbReference>
<comment type="caution">
    <text evidence="3">The sequence shown here is derived from an EMBL/GenBank/DDBJ whole genome shotgun (WGS) entry which is preliminary data.</text>
</comment>
<keyword evidence="1" id="KW-0238">DNA-binding</keyword>
<dbReference type="CDD" id="cd00093">
    <property type="entry name" value="HTH_XRE"/>
    <property type="match status" value="1"/>
</dbReference>
<gene>
    <name evidence="3" type="ORF">LX24_02375</name>
</gene>
<dbReference type="InterPro" id="IPR010982">
    <property type="entry name" value="Lambda_DNA-bd_dom_sf"/>
</dbReference>
<evidence type="ECO:0000259" key="2">
    <source>
        <dbReference type="PROSITE" id="PS50943"/>
    </source>
</evidence>
<evidence type="ECO:0000313" key="3">
    <source>
        <dbReference type="EMBL" id="TYO94539.1"/>
    </source>
</evidence>
<proteinExistence type="predicted"/>
<dbReference type="AlphaFoldDB" id="A0A5S4ZNX4"/>
<sequence length="72" mass="7974">MQLDFGLRLSRYREAKKMTCAQLAESAGLSVTFIKTLEEGKKSPTLRTMEKLAAALGVKVTDLLDEQAREVS</sequence>
<dbReference type="RefSeq" id="WP_166512338.1">
    <property type="nucleotide sequence ID" value="NZ_VNHM01000014.1"/>
</dbReference>
<dbReference type="Proteomes" id="UP000323166">
    <property type="component" value="Unassembled WGS sequence"/>
</dbReference>
<name>A0A5S4ZNX4_9FIRM</name>
<dbReference type="PANTHER" id="PTHR46797:SF1">
    <property type="entry name" value="METHYLPHOSPHONATE SYNTHASE"/>
    <property type="match status" value="1"/>
</dbReference>